<feature type="compositionally biased region" description="Polar residues" evidence="1">
    <location>
        <begin position="10"/>
        <end position="41"/>
    </location>
</feature>
<feature type="region of interest" description="Disordered" evidence="1">
    <location>
        <begin position="1"/>
        <end position="112"/>
    </location>
</feature>
<protein>
    <submittedName>
        <fullName evidence="2">Uncharacterized protein</fullName>
    </submittedName>
</protein>
<proteinExistence type="predicted"/>
<dbReference type="Pfam" id="PF00582">
    <property type="entry name" value="Usp"/>
    <property type="match status" value="1"/>
</dbReference>
<keyword evidence="3" id="KW-1185">Reference proteome</keyword>
<dbReference type="KEGG" id="ksn:43591489"/>
<dbReference type="PANTHER" id="PTHR47815:SF1">
    <property type="entry name" value="UNIVERSAL STRESS PROTEIN A FAMILY PROTEIN C25B2.10"/>
    <property type="match status" value="1"/>
</dbReference>
<feature type="compositionally biased region" description="Polar residues" evidence="1">
    <location>
        <begin position="56"/>
        <end position="69"/>
    </location>
</feature>
<feature type="compositionally biased region" description="Low complexity" evidence="1">
    <location>
        <begin position="42"/>
        <end position="55"/>
    </location>
</feature>
<dbReference type="Gene3D" id="3.40.50.620">
    <property type="entry name" value="HUPs"/>
    <property type="match status" value="1"/>
</dbReference>
<sequence>MSTLRPVLRHSNSSPAASTSDNNQHPGNSISPSPSFNTTHRVSVQLPPSHSSSSLYKTNSRSGTESTLYLPSAMHHPSGTGTGNAISPGLPGSGAGFPRTRTNSSGHVGNDGKYRRKVGFEAFEAGPAALFAFTCQAKSEGYKRSRNTRVFAVAVSPDESGETALEWLMTELVEDGDEVVAIRVIELDEGERHSSKSQDEFREEAQALLQTVLQKNNDAENRRISVIVEFVAGEITETLLKMIALYRPDSLVVGTKGQRSRLQSWGMALGAPGMGSVSRFCVSHSPIPVIVVRPERKVKKHLEKRQNDPKRGQYAAIVGPDGLALSRSRSRERSIGGGISE</sequence>
<gene>
    <name evidence="2" type="ORF">CI109_104821</name>
</gene>
<evidence type="ECO:0000313" key="3">
    <source>
        <dbReference type="Proteomes" id="UP000322225"/>
    </source>
</evidence>
<dbReference type="InterPro" id="IPR006016">
    <property type="entry name" value="UspA"/>
</dbReference>
<dbReference type="Proteomes" id="UP000322225">
    <property type="component" value="Chromosome 8"/>
</dbReference>
<evidence type="ECO:0000313" key="2">
    <source>
        <dbReference type="EMBL" id="WWD20345.1"/>
    </source>
</evidence>
<evidence type="ECO:0000256" key="1">
    <source>
        <dbReference type="SAM" id="MobiDB-lite"/>
    </source>
</evidence>
<reference evidence="2" key="2">
    <citation type="submission" date="2024-01" db="EMBL/GenBank/DDBJ databases">
        <title>Comparative genomics of Cryptococcus and Kwoniella reveals pathogenesis evolution and contrasting modes of karyotype evolution via chromosome fusion or intercentromeric recombination.</title>
        <authorList>
            <person name="Coelho M.A."/>
            <person name="David-Palma M."/>
            <person name="Shea T."/>
            <person name="Bowers K."/>
            <person name="McGinley-Smith S."/>
            <person name="Mohammad A.W."/>
            <person name="Gnirke A."/>
            <person name="Yurkov A.M."/>
            <person name="Nowrousian M."/>
            <person name="Sun S."/>
            <person name="Cuomo C.A."/>
            <person name="Heitman J."/>
        </authorList>
    </citation>
    <scope>NUCLEOTIDE SEQUENCE</scope>
    <source>
        <strain evidence="2">CBS 12478</strain>
    </source>
</reference>
<dbReference type="RefSeq" id="XP_031858435.1">
    <property type="nucleotide sequence ID" value="XM_032007321.1"/>
</dbReference>
<dbReference type="PANTHER" id="PTHR47815">
    <property type="entry name" value="UNIVERSAL STRESS PROTEIN A FAMILY PROTEIN C25B2.10"/>
    <property type="match status" value="1"/>
</dbReference>
<organism evidence="2 3">
    <name type="scientific">Kwoniella shandongensis</name>
    <dbReference type="NCBI Taxonomy" id="1734106"/>
    <lineage>
        <taxon>Eukaryota</taxon>
        <taxon>Fungi</taxon>
        <taxon>Dikarya</taxon>
        <taxon>Basidiomycota</taxon>
        <taxon>Agaricomycotina</taxon>
        <taxon>Tremellomycetes</taxon>
        <taxon>Tremellales</taxon>
        <taxon>Cryptococcaceae</taxon>
        <taxon>Kwoniella</taxon>
    </lineage>
</organism>
<dbReference type="GeneID" id="43591489"/>
<dbReference type="InterPro" id="IPR014729">
    <property type="entry name" value="Rossmann-like_a/b/a_fold"/>
</dbReference>
<dbReference type="EMBL" id="CP144058">
    <property type="protein sequence ID" value="WWD20345.1"/>
    <property type="molecule type" value="Genomic_DNA"/>
</dbReference>
<dbReference type="OrthoDB" id="843225at2759"/>
<dbReference type="SUPFAM" id="SSF52402">
    <property type="entry name" value="Adenine nucleotide alpha hydrolases-like"/>
    <property type="match status" value="1"/>
</dbReference>
<accession>A0A5M6BRW6</accession>
<name>A0A5M6BRW6_9TREE</name>
<reference evidence="2" key="1">
    <citation type="submission" date="2017-08" db="EMBL/GenBank/DDBJ databases">
        <authorList>
            <person name="Cuomo C."/>
            <person name="Billmyre B."/>
            <person name="Heitman J."/>
        </authorList>
    </citation>
    <scope>NUCLEOTIDE SEQUENCE</scope>
    <source>
        <strain evidence="2">CBS 12478</strain>
    </source>
</reference>
<dbReference type="AlphaFoldDB" id="A0A5M6BRW6"/>
<dbReference type="CDD" id="cd23659">
    <property type="entry name" value="USP_At3g01520-like"/>
    <property type="match status" value="1"/>
</dbReference>